<dbReference type="Proteomes" id="UP001596513">
    <property type="component" value="Unassembled WGS sequence"/>
</dbReference>
<evidence type="ECO:0000313" key="2">
    <source>
        <dbReference type="Proteomes" id="UP001596513"/>
    </source>
</evidence>
<accession>A0ABW2U822</accession>
<organism evidence="1 2">
    <name type="scientific">Hymenobacter humi</name>
    <dbReference type="NCBI Taxonomy" id="1411620"/>
    <lineage>
        <taxon>Bacteria</taxon>
        <taxon>Pseudomonadati</taxon>
        <taxon>Bacteroidota</taxon>
        <taxon>Cytophagia</taxon>
        <taxon>Cytophagales</taxon>
        <taxon>Hymenobacteraceae</taxon>
        <taxon>Hymenobacter</taxon>
    </lineage>
</organism>
<name>A0ABW2U822_9BACT</name>
<keyword evidence="2" id="KW-1185">Reference proteome</keyword>
<protein>
    <submittedName>
        <fullName evidence="1">Uncharacterized protein</fullName>
    </submittedName>
</protein>
<dbReference type="EMBL" id="JBHTEK010000001">
    <property type="protein sequence ID" value="MFC7669658.1"/>
    <property type="molecule type" value="Genomic_DNA"/>
</dbReference>
<dbReference type="RefSeq" id="WP_380205148.1">
    <property type="nucleotide sequence ID" value="NZ_JBHTEK010000001.1"/>
</dbReference>
<sequence>MNLYLPRRHRRKLLFPPGLLALAGLLWLGSVEIEPWREQLKPRYAIRMTMPIRPRIDAMSGPTILWMAPNPDSLLRRDMWREGTLTGNSKLDGRQQQKITEHLRAILSDTLHDGGLRVRLEQTSRYANLIFLFDLMMRQNVKKGYWLDITRSPTTFYVITKAHKPPDPSLTVLPNCCGLGDDVGHYTPPLHRLLHSGFVLMTR</sequence>
<evidence type="ECO:0000313" key="1">
    <source>
        <dbReference type="EMBL" id="MFC7669658.1"/>
    </source>
</evidence>
<proteinExistence type="predicted"/>
<reference evidence="2" key="1">
    <citation type="journal article" date="2019" name="Int. J. Syst. Evol. Microbiol.">
        <title>The Global Catalogue of Microorganisms (GCM) 10K type strain sequencing project: providing services to taxonomists for standard genome sequencing and annotation.</title>
        <authorList>
            <consortium name="The Broad Institute Genomics Platform"/>
            <consortium name="The Broad Institute Genome Sequencing Center for Infectious Disease"/>
            <person name="Wu L."/>
            <person name="Ma J."/>
        </authorList>
    </citation>
    <scope>NUCLEOTIDE SEQUENCE [LARGE SCALE GENOMIC DNA]</scope>
    <source>
        <strain evidence="2">JCM 19635</strain>
    </source>
</reference>
<gene>
    <name evidence="1" type="ORF">ACFQT0_21525</name>
</gene>
<comment type="caution">
    <text evidence="1">The sequence shown here is derived from an EMBL/GenBank/DDBJ whole genome shotgun (WGS) entry which is preliminary data.</text>
</comment>